<sequence>MIHFCTLFNSQYLTRGLAMYQSLKQHCTSFHLYVFAFDDLAHQTLNTMQLPHATVISLADFEDEQLLTVKPTRTAGEYCWTCTSSTIRYCIQTYGLDACTYIDADLLFFADPSVLIEEMEDRSVLITSHRYSPAYDQSATSGTYCVQFICFKNTEDGMSALNWWREACLAWCYNRIEDGKFGDQKYLDDWPNRFSGVHELQHIGGGVGPWNIQQYDFSYRNGSLMGKELASGKDFPVIFYHYHGFRYAEADAFIPAPNYQLSKNDLKHIYSPYVKALTSVERELKEKRMSQQFHETVEIPRIRKSIRRMYKLYISGHFREFYHRSYFSR</sequence>
<name>A0A1I3PP02_9SPHI</name>
<protein>
    <recommendedName>
        <fullName evidence="3">Glycosyl transferase family 8</fullName>
    </recommendedName>
</protein>
<evidence type="ECO:0008006" key="3">
    <source>
        <dbReference type="Google" id="ProtNLM"/>
    </source>
</evidence>
<dbReference type="STRING" id="1477437.SAMN05444682_108111"/>
<dbReference type="EMBL" id="FOQO01000008">
    <property type="protein sequence ID" value="SFJ23203.1"/>
    <property type="molecule type" value="Genomic_DNA"/>
</dbReference>
<reference evidence="1 2" key="1">
    <citation type="submission" date="2016-10" db="EMBL/GenBank/DDBJ databases">
        <authorList>
            <person name="de Groot N.N."/>
        </authorList>
    </citation>
    <scope>NUCLEOTIDE SEQUENCE [LARGE SCALE GENOMIC DNA]</scope>
    <source>
        <strain evidence="1 2">RK1</strain>
    </source>
</reference>
<dbReference type="SUPFAM" id="SSF53448">
    <property type="entry name" value="Nucleotide-diphospho-sugar transferases"/>
    <property type="match status" value="1"/>
</dbReference>
<organism evidence="1 2">
    <name type="scientific">Parapedobacter indicus</name>
    <dbReference type="NCBI Taxonomy" id="1477437"/>
    <lineage>
        <taxon>Bacteria</taxon>
        <taxon>Pseudomonadati</taxon>
        <taxon>Bacteroidota</taxon>
        <taxon>Sphingobacteriia</taxon>
        <taxon>Sphingobacteriales</taxon>
        <taxon>Sphingobacteriaceae</taxon>
        <taxon>Parapedobacter</taxon>
    </lineage>
</organism>
<dbReference type="AlphaFoldDB" id="A0A1I3PP02"/>
<keyword evidence="2" id="KW-1185">Reference proteome</keyword>
<dbReference type="InterPro" id="IPR029044">
    <property type="entry name" value="Nucleotide-diphossugar_trans"/>
</dbReference>
<dbReference type="Proteomes" id="UP000198670">
    <property type="component" value="Unassembled WGS sequence"/>
</dbReference>
<evidence type="ECO:0000313" key="2">
    <source>
        <dbReference type="Proteomes" id="UP000198670"/>
    </source>
</evidence>
<accession>A0A1I3PP02</accession>
<gene>
    <name evidence="1" type="ORF">SAMN05444682_108111</name>
</gene>
<dbReference type="Gene3D" id="3.90.550.10">
    <property type="entry name" value="Spore Coat Polysaccharide Biosynthesis Protein SpsA, Chain A"/>
    <property type="match status" value="1"/>
</dbReference>
<proteinExistence type="predicted"/>
<evidence type="ECO:0000313" key="1">
    <source>
        <dbReference type="EMBL" id="SFJ23203.1"/>
    </source>
</evidence>